<protein>
    <recommendedName>
        <fullName evidence="8">Zn(2)-C6 fungal-type domain-containing protein</fullName>
    </recommendedName>
</protein>
<evidence type="ECO:0000256" key="2">
    <source>
        <dbReference type="ARBA" id="ARBA00022833"/>
    </source>
</evidence>
<gene>
    <name evidence="9" type="ORF">NADFUDRAFT_66906</name>
</gene>
<feature type="compositionally biased region" description="Low complexity" evidence="7">
    <location>
        <begin position="80"/>
        <end position="114"/>
    </location>
</feature>
<dbReference type="GO" id="GO:0006351">
    <property type="term" value="P:DNA-templated transcription"/>
    <property type="evidence" value="ECO:0007669"/>
    <property type="project" value="InterPro"/>
</dbReference>
<evidence type="ECO:0000256" key="6">
    <source>
        <dbReference type="ARBA" id="ARBA00023242"/>
    </source>
</evidence>
<dbReference type="SMART" id="SM00906">
    <property type="entry name" value="Fungal_trans"/>
    <property type="match status" value="1"/>
</dbReference>
<feature type="compositionally biased region" description="Polar residues" evidence="7">
    <location>
        <begin position="115"/>
        <end position="130"/>
    </location>
</feature>
<evidence type="ECO:0000259" key="8">
    <source>
        <dbReference type="PROSITE" id="PS50048"/>
    </source>
</evidence>
<dbReference type="PANTHER" id="PTHR47171:SF6">
    <property type="entry name" value="SPECIFIC TRANSCRIPTION FACTOR, PUTATIVE (AFU_ORTHOLOGUE AFUA_2G06130)-RELATED"/>
    <property type="match status" value="1"/>
</dbReference>
<evidence type="ECO:0000256" key="3">
    <source>
        <dbReference type="ARBA" id="ARBA00023015"/>
    </source>
</evidence>
<feature type="region of interest" description="Disordered" evidence="7">
    <location>
        <begin position="852"/>
        <end position="871"/>
    </location>
</feature>
<feature type="compositionally biased region" description="Basic and acidic residues" evidence="7">
    <location>
        <begin position="179"/>
        <end position="200"/>
    </location>
</feature>
<feature type="compositionally biased region" description="Basic and acidic residues" evidence="7">
    <location>
        <begin position="925"/>
        <end position="935"/>
    </location>
</feature>
<keyword evidence="4" id="KW-0238">DNA-binding</keyword>
<dbReference type="InterPro" id="IPR007219">
    <property type="entry name" value="XnlR_reg_dom"/>
</dbReference>
<keyword evidence="1" id="KW-0479">Metal-binding</keyword>
<dbReference type="PANTHER" id="PTHR47171">
    <property type="entry name" value="FARA-RELATED"/>
    <property type="match status" value="1"/>
</dbReference>
<keyword evidence="3" id="KW-0805">Transcription regulation</keyword>
<dbReference type="PROSITE" id="PS50048">
    <property type="entry name" value="ZN2_CY6_FUNGAL_2"/>
    <property type="match status" value="1"/>
</dbReference>
<feature type="region of interest" description="Disordered" evidence="7">
    <location>
        <begin position="910"/>
        <end position="992"/>
    </location>
</feature>
<evidence type="ECO:0000256" key="4">
    <source>
        <dbReference type="ARBA" id="ARBA00023125"/>
    </source>
</evidence>
<dbReference type="AlphaFoldDB" id="A0A1E3PG11"/>
<name>A0A1E3PG11_9ASCO</name>
<accession>A0A1E3PG11</accession>
<evidence type="ECO:0000256" key="1">
    <source>
        <dbReference type="ARBA" id="ARBA00022723"/>
    </source>
</evidence>
<dbReference type="Gene3D" id="4.10.240.10">
    <property type="entry name" value="Zn(2)-C6 fungal-type DNA-binding domain"/>
    <property type="match status" value="1"/>
</dbReference>
<dbReference type="GO" id="GO:0003677">
    <property type="term" value="F:DNA binding"/>
    <property type="evidence" value="ECO:0007669"/>
    <property type="project" value="UniProtKB-KW"/>
</dbReference>
<dbReference type="CDD" id="cd00067">
    <property type="entry name" value="GAL4"/>
    <property type="match status" value="1"/>
</dbReference>
<dbReference type="OrthoDB" id="10031947at2759"/>
<evidence type="ECO:0000313" key="10">
    <source>
        <dbReference type="Proteomes" id="UP000095009"/>
    </source>
</evidence>
<organism evidence="9 10">
    <name type="scientific">Nadsonia fulvescens var. elongata DSM 6958</name>
    <dbReference type="NCBI Taxonomy" id="857566"/>
    <lineage>
        <taxon>Eukaryota</taxon>
        <taxon>Fungi</taxon>
        <taxon>Dikarya</taxon>
        <taxon>Ascomycota</taxon>
        <taxon>Saccharomycotina</taxon>
        <taxon>Dipodascomycetes</taxon>
        <taxon>Dipodascales</taxon>
        <taxon>Dipodascales incertae sedis</taxon>
        <taxon>Nadsonia</taxon>
    </lineage>
</organism>
<dbReference type="Proteomes" id="UP000095009">
    <property type="component" value="Unassembled WGS sequence"/>
</dbReference>
<dbReference type="STRING" id="857566.A0A1E3PG11"/>
<reference evidence="9 10" key="1">
    <citation type="journal article" date="2016" name="Proc. Natl. Acad. Sci. U.S.A.">
        <title>Comparative genomics of biotechnologically important yeasts.</title>
        <authorList>
            <person name="Riley R."/>
            <person name="Haridas S."/>
            <person name="Wolfe K.H."/>
            <person name="Lopes M.R."/>
            <person name="Hittinger C.T."/>
            <person name="Goeker M."/>
            <person name="Salamov A.A."/>
            <person name="Wisecaver J.H."/>
            <person name="Long T.M."/>
            <person name="Calvey C.H."/>
            <person name="Aerts A.L."/>
            <person name="Barry K.W."/>
            <person name="Choi C."/>
            <person name="Clum A."/>
            <person name="Coughlan A.Y."/>
            <person name="Deshpande S."/>
            <person name="Douglass A.P."/>
            <person name="Hanson S.J."/>
            <person name="Klenk H.-P."/>
            <person name="LaButti K.M."/>
            <person name="Lapidus A."/>
            <person name="Lindquist E.A."/>
            <person name="Lipzen A.M."/>
            <person name="Meier-Kolthoff J.P."/>
            <person name="Ohm R.A."/>
            <person name="Otillar R.P."/>
            <person name="Pangilinan J.L."/>
            <person name="Peng Y."/>
            <person name="Rokas A."/>
            <person name="Rosa C.A."/>
            <person name="Scheuner C."/>
            <person name="Sibirny A.A."/>
            <person name="Slot J.C."/>
            <person name="Stielow J.B."/>
            <person name="Sun H."/>
            <person name="Kurtzman C.P."/>
            <person name="Blackwell M."/>
            <person name="Grigoriev I.V."/>
            <person name="Jeffries T.W."/>
        </authorList>
    </citation>
    <scope>NUCLEOTIDE SEQUENCE [LARGE SCALE GENOMIC DNA]</scope>
    <source>
        <strain evidence="9 10">DSM 6958</strain>
    </source>
</reference>
<dbReference type="CDD" id="cd12148">
    <property type="entry name" value="fungal_TF_MHR"/>
    <property type="match status" value="1"/>
</dbReference>
<keyword evidence="6" id="KW-0539">Nucleus</keyword>
<evidence type="ECO:0000256" key="7">
    <source>
        <dbReference type="SAM" id="MobiDB-lite"/>
    </source>
</evidence>
<proteinExistence type="predicted"/>
<feature type="region of interest" description="Disordered" evidence="7">
    <location>
        <begin position="178"/>
        <end position="207"/>
    </location>
</feature>
<dbReference type="EMBL" id="KV454412">
    <property type="protein sequence ID" value="ODQ64144.1"/>
    <property type="molecule type" value="Genomic_DNA"/>
</dbReference>
<keyword evidence="2" id="KW-0862">Zinc</keyword>
<feature type="compositionally biased region" description="Polar residues" evidence="7">
    <location>
        <begin position="754"/>
        <end position="766"/>
    </location>
</feature>
<dbReference type="Pfam" id="PF04082">
    <property type="entry name" value="Fungal_trans"/>
    <property type="match status" value="1"/>
</dbReference>
<keyword evidence="10" id="KW-1185">Reference proteome</keyword>
<evidence type="ECO:0000256" key="5">
    <source>
        <dbReference type="ARBA" id="ARBA00023163"/>
    </source>
</evidence>
<dbReference type="InterPro" id="IPR036864">
    <property type="entry name" value="Zn2-C6_fun-type_DNA-bd_sf"/>
</dbReference>
<feature type="region of interest" description="Disordered" evidence="7">
    <location>
        <begin position="80"/>
        <end position="130"/>
    </location>
</feature>
<dbReference type="InterPro" id="IPR001138">
    <property type="entry name" value="Zn2Cys6_DnaBD"/>
</dbReference>
<dbReference type="GO" id="GO:0008270">
    <property type="term" value="F:zinc ion binding"/>
    <property type="evidence" value="ECO:0007669"/>
    <property type="project" value="InterPro"/>
</dbReference>
<dbReference type="SUPFAM" id="SSF57701">
    <property type="entry name" value="Zn2/Cys6 DNA-binding domain"/>
    <property type="match status" value="1"/>
</dbReference>
<evidence type="ECO:0000313" key="9">
    <source>
        <dbReference type="EMBL" id="ODQ64144.1"/>
    </source>
</evidence>
<dbReference type="InterPro" id="IPR052073">
    <property type="entry name" value="Amide_Lactam_Regulators"/>
</dbReference>
<feature type="region of interest" description="Disordered" evidence="7">
    <location>
        <begin position="749"/>
        <end position="772"/>
    </location>
</feature>
<keyword evidence="5" id="KW-0804">Transcription</keyword>
<sequence length="1006" mass="112038">MFIFPANNDSYRKRKRSHQACLQCKKLRKRCERRDIPPGTEVTHLTSAKCVSCAKNNIPCSLETAEGSVVVDHTRFGSFLSSTTTPVSTTPSSSTSALNSRLPSASSSAASLISQTNPPEQSSRLETPQSENEFLPLTGQNLPAVIIDNRLADTISNNSLGSRQTILSNDETNYLRHPTHTETEHTRQSHDSIPRLEDRSNLGPSNDIGISMKMFPVSDTPFELTTANSALGNFPMDNPSLNYESERDNNDNTYLQQQQQQQQQQSYFQQKACQPQNILQYKPDIKFISNSEDTPSMGFKSAIWVKRSNAASQPLNIHLDTYLASLSAFSIPIRFHRDGLIALYRTVIHPIFPIIDLETFMIQHERGEAPTLLLHAVLLVSARYPAAQPYLRQMGLQVRQFCSQTAERLRALLFTQIEQDKLTLIRVYALLSLHAEGADGLEMASGYLEKAIHYAISLGIHLNKPFLDKGALESLWWSLWCLDRISACVNARPLIINTNDIGVPMPYQDPTGLITLCLKLEQVVIMYRPGAIQSRSSSYKIDWEAYRHADQHTTLLQLLDCTGYILSHTSISSIQLAMATSALPVDGDYASDSLPQEVGKLSINDNQELMCTPLELLITQCHPTNNNISNINHTPGSPRLEDQNHESIGDVSLLQCARSMLRLINQNQTTLPPLPILPHAVSLVLGVYVHEMQNPDRISSNGVTMDTLLNEYKFACVLLEDMSRTWWTAGAVFKMGSRVYKKIRAEWGTKSHAGPNNTNGNDNLSQEPLFENNNNYNSMNSNGLMSHQRSYQSVLCARERLKRPHNTEIIEPVIQPPLGFLSNENTSHDNSFSSVKRQYARAHLGIDLRDKASRAPHNPHSPDHVSDPNQFSWTSDDSLFMSENPIHNLPNLQNDNSSWLATLSDMYADTRSRNRPGTTSSSAEPRPELGPRSKSVESSLGGLIPPSPIKLEPSVSHNPSQAPLFGAFKPLTSRDSMTPTHTDSRGSVPPIATTVATNGINWLSHQ</sequence>
<feature type="domain" description="Zn(2)-C6 fungal-type" evidence="8">
    <location>
        <begin position="20"/>
        <end position="62"/>
    </location>
</feature>
<dbReference type="GO" id="GO:0000981">
    <property type="term" value="F:DNA-binding transcription factor activity, RNA polymerase II-specific"/>
    <property type="evidence" value="ECO:0007669"/>
    <property type="project" value="InterPro"/>
</dbReference>